<dbReference type="SMART" id="SM00450">
    <property type="entry name" value="RHOD"/>
    <property type="match status" value="2"/>
</dbReference>
<dbReference type="CDD" id="cd01448">
    <property type="entry name" value="TST_Repeat_1"/>
    <property type="match status" value="1"/>
</dbReference>
<dbReference type="PANTHER" id="PTHR43855:SF1">
    <property type="entry name" value="THIOSULFATE SULFURTRANSFERASE"/>
    <property type="match status" value="1"/>
</dbReference>
<sequence>MKRMMMIAAMGAVTLLAATQGSALAAGYANPQLLVDTQWLSQHLNDRDLRIIDMRNSAEEYAAGHIPGAIYLSVNQIRLVLRESGFAMPPDYEIEERLGQLGINKETMVVAYDDQGGLNASRLFFSLEYAGHQRAALLNGGIGKWRSEERPLSKIVPQVSRTIYRIDSETQRVASAGWIVANLGRSNVALVDARSPAEFRGEDLRAKRGGHIPGAVNIEWTHNLAGDKTFKSADELSALYERAGVTKDKTVVSYCQTMHRGAVTYFTLRLLGYTDVRGYDRSWSEWGNDPTLPIE</sequence>
<gene>
    <name evidence="4" type="primary">rhdA</name>
    <name evidence="4" type="ORF">MELA_02202</name>
</gene>
<dbReference type="Proteomes" id="UP000334340">
    <property type="component" value="Unassembled WGS sequence"/>
</dbReference>
<dbReference type="AlphaFoldDB" id="A0A564ZLT5"/>
<organism evidence="4 5">
    <name type="scientific">Candidatus Methylomirabilis lanthanidiphila</name>
    <dbReference type="NCBI Taxonomy" id="2211376"/>
    <lineage>
        <taxon>Bacteria</taxon>
        <taxon>Candidatus Methylomirabilota</taxon>
        <taxon>Candidatus Methylomirabilia</taxon>
        <taxon>Candidatus Methylomirabilales</taxon>
        <taxon>Candidatus Methylomirabilaceae</taxon>
        <taxon>Candidatus Methylomirabilis</taxon>
    </lineage>
</organism>
<feature type="domain" description="Rhodanese" evidence="3">
    <location>
        <begin position="184"/>
        <end position="295"/>
    </location>
</feature>
<dbReference type="CDD" id="cd01449">
    <property type="entry name" value="TST_Repeat_2"/>
    <property type="match status" value="1"/>
</dbReference>
<dbReference type="InterPro" id="IPR001307">
    <property type="entry name" value="Thiosulphate_STrfase_CS"/>
</dbReference>
<dbReference type="PROSITE" id="PS00380">
    <property type="entry name" value="RHODANESE_1"/>
    <property type="match status" value="1"/>
</dbReference>
<proteinExistence type="predicted"/>
<accession>A0A564ZLT5</accession>
<dbReference type="SUPFAM" id="SSF52821">
    <property type="entry name" value="Rhodanese/Cell cycle control phosphatase"/>
    <property type="match status" value="2"/>
</dbReference>
<evidence type="ECO:0000256" key="2">
    <source>
        <dbReference type="SAM" id="SignalP"/>
    </source>
</evidence>
<keyword evidence="5" id="KW-1185">Reference proteome</keyword>
<evidence type="ECO:0000313" key="5">
    <source>
        <dbReference type="Proteomes" id="UP000334340"/>
    </source>
</evidence>
<keyword evidence="4" id="KW-0808">Transferase</keyword>
<dbReference type="GO" id="GO:0004792">
    <property type="term" value="F:thiosulfate-cyanide sulfurtransferase activity"/>
    <property type="evidence" value="ECO:0007669"/>
    <property type="project" value="UniProtKB-EC"/>
</dbReference>
<feature type="signal peptide" evidence="2">
    <location>
        <begin position="1"/>
        <end position="25"/>
    </location>
</feature>
<dbReference type="EC" id="2.8.1.1" evidence="4"/>
<dbReference type="Pfam" id="PF00581">
    <property type="entry name" value="Rhodanese"/>
    <property type="match status" value="2"/>
</dbReference>
<protein>
    <submittedName>
        <fullName evidence="4">Thiosulfate sulfurtransferase</fullName>
        <ecNumber evidence="4">2.8.1.1</ecNumber>
    </submittedName>
</protein>
<dbReference type="InterPro" id="IPR051126">
    <property type="entry name" value="Thiosulfate_sulfurtransferase"/>
</dbReference>
<keyword evidence="1" id="KW-0677">Repeat</keyword>
<dbReference type="InterPro" id="IPR036873">
    <property type="entry name" value="Rhodanese-like_dom_sf"/>
</dbReference>
<evidence type="ECO:0000256" key="1">
    <source>
        <dbReference type="ARBA" id="ARBA00022737"/>
    </source>
</evidence>
<dbReference type="PROSITE" id="PS50206">
    <property type="entry name" value="RHODANESE_3"/>
    <property type="match status" value="2"/>
</dbReference>
<dbReference type="EMBL" id="CABIKM010000034">
    <property type="protein sequence ID" value="VUZ85817.1"/>
    <property type="molecule type" value="Genomic_DNA"/>
</dbReference>
<reference evidence="4 5" key="1">
    <citation type="submission" date="2019-07" db="EMBL/GenBank/DDBJ databases">
        <authorList>
            <person name="Cremers G."/>
        </authorList>
    </citation>
    <scope>NUCLEOTIDE SEQUENCE [LARGE SCALE GENOMIC DNA]</scope>
</reference>
<evidence type="ECO:0000313" key="4">
    <source>
        <dbReference type="EMBL" id="VUZ85817.1"/>
    </source>
</evidence>
<feature type="chain" id="PRO_5021763848" evidence="2">
    <location>
        <begin position="26"/>
        <end position="295"/>
    </location>
</feature>
<name>A0A564ZLT5_9BACT</name>
<dbReference type="Gene3D" id="3.40.250.10">
    <property type="entry name" value="Rhodanese-like domain"/>
    <property type="match status" value="2"/>
</dbReference>
<feature type="domain" description="Rhodanese" evidence="3">
    <location>
        <begin position="45"/>
        <end position="154"/>
    </location>
</feature>
<dbReference type="InterPro" id="IPR001763">
    <property type="entry name" value="Rhodanese-like_dom"/>
</dbReference>
<evidence type="ECO:0000259" key="3">
    <source>
        <dbReference type="PROSITE" id="PS50206"/>
    </source>
</evidence>
<dbReference type="PANTHER" id="PTHR43855">
    <property type="entry name" value="THIOSULFATE SULFURTRANSFERASE"/>
    <property type="match status" value="1"/>
</dbReference>
<keyword evidence="2" id="KW-0732">Signal</keyword>